<evidence type="ECO:0000256" key="1">
    <source>
        <dbReference type="ARBA" id="ARBA00001936"/>
    </source>
</evidence>
<dbReference type="HAMAP" id="MF_00138">
    <property type="entry name" value="GARS"/>
    <property type="match status" value="1"/>
</dbReference>
<feature type="domain" description="ATP-grasp" evidence="14">
    <location>
        <begin position="110"/>
        <end position="315"/>
    </location>
</feature>
<evidence type="ECO:0000256" key="7">
    <source>
        <dbReference type="ARBA" id="ARBA00022755"/>
    </source>
</evidence>
<comment type="cofactor">
    <cofactor evidence="2">
        <name>Mg(2+)</name>
        <dbReference type="ChEBI" id="CHEBI:18420"/>
    </cofactor>
</comment>
<dbReference type="SUPFAM" id="SSF51246">
    <property type="entry name" value="Rudiment single hybrid motif"/>
    <property type="match status" value="1"/>
</dbReference>
<evidence type="ECO:0000256" key="8">
    <source>
        <dbReference type="ARBA" id="ARBA00022840"/>
    </source>
</evidence>
<dbReference type="GO" id="GO:0046872">
    <property type="term" value="F:metal ion binding"/>
    <property type="evidence" value="ECO:0007669"/>
    <property type="project" value="InterPro"/>
</dbReference>
<dbReference type="Proteomes" id="UP000609531">
    <property type="component" value="Unassembled WGS sequence"/>
</dbReference>
<evidence type="ECO:0000256" key="2">
    <source>
        <dbReference type="ARBA" id="ARBA00001946"/>
    </source>
</evidence>
<dbReference type="InterPro" id="IPR011761">
    <property type="entry name" value="ATP-grasp"/>
</dbReference>
<dbReference type="InterPro" id="IPR020561">
    <property type="entry name" value="PRibGlycinamid_synth_ATP-grasp"/>
</dbReference>
<dbReference type="NCBIfam" id="TIGR00877">
    <property type="entry name" value="purD"/>
    <property type="match status" value="1"/>
</dbReference>
<gene>
    <name evidence="12 15" type="primary">purD</name>
    <name evidence="15" type="ORF">JCR33_23045</name>
</gene>
<dbReference type="GO" id="GO:0005524">
    <property type="term" value="F:ATP binding"/>
    <property type="evidence" value="ECO:0007669"/>
    <property type="project" value="UniProtKB-UniRule"/>
</dbReference>
<dbReference type="SUPFAM" id="SSF56059">
    <property type="entry name" value="Glutathione synthetase ATP-binding domain-like"/>
    <property type="match status" value="1"/>
</dbReference>
<accession>A0A934IUX3</accession>
<evidence type="ECO:0000256" key="9">
    <source>
        <dbReference type="ARBA" id="ARBA00038345"/>
    </source>
</evidence>
<protein>
    <recommendedName>
        <fullName evidence="4 12">Phosphoribosylamine--glycine ligase</fullName>
        <ecNumber evidence="4 12">6.3.4.13</ecNumber>
    </recommendedName>
    <alternativeName>
        <fullName evidence="12">GARS</fullName>
    </alternativeName>
    <alternativeName>
        <fullName evidence="10 12">Glycinamide ribonucleotide synthetase</fullName>
    </alternativeName>
    <alternativeName>
        <fullName evidence="11 12">Phosphoribosylglycinamide synthetase</fullName>
    </alternativeName>
</protein>
<keyword evidence="16" id="KW-1185">Reference proteome</keyword>
<dbReference type="Gene3D" id="3.30.470.20">
    <property type="entry name" value="ATP-grasp fold, B domain"/>
    <property type="match status" value="1"/>
</dbReference>
<dbReference type="InterPro" id="IPR013815">
    <property type="entry name" value="ATP_grasp_subdomain_1"/>
</dbReference>
<evidence type="ECO:0000256" key="6">
    <source>
        <dbReference type="ARBA" id="ARBA00022741"/>
    </source>
</evidence>
<keyword evidence="6 13" id="KW-0547">Nucleotide-binding</keyword>
<dbReference type="PROSITE" id="PS00184">
    <property type="entry name" value="GARS"/>
    <property type="match status" value="1"/>
</dbReference>
<dbReference type="PROSITE" id="PS50975">
    <property type="entry name" value="ATP_GRASP"/>
    <property type="match status" value="1"/>
</dbReference>
<dbReference type="EC" id="6.3.4.13" evidence="4 12"/>
<organism evidence="15 16">
    <name type="scientific">Acuticoccus mangrovi</name>
    <dbReference type="NCBI Taxonomy" id="2796142"/>
    <lineage>
        <taxon>Bacteria</taxon>
        <taxon>Pseudomonadati</taxon>
        <taxon>Pseudomonadota</taxon>
        <taxon>Alphaproteobacteria</taxon>
        <taxon>Hyphomicrobiales</taxon>
        <taxon>Amorphaceae</taxon>
        <taxon>Acuticoccus</taxon>
    </lineage>
</organism>
<keyword evidence="5 12" id="KW-0436">Ligase</keyword>
<dbReference type="InterPro" id="IPR011054">
    <property type="entry name" value="Rudment_hybrid_motif"/>
</dbReference>
<dbReference type="Gene3D" id="3.40.50.20">
    <property type="match status" value="1"/>
</dbReference>
<dbReference type="Gene3D" id="3.90.600.10">
    <property type="entry name" value="Phosphoribosylglycinamide synthetase, C-terminal domain"/>
    <property type="match status" value="1"/>
</dbReference>
<dbReference type="GO" id="GO:0004637">
    <property type="term" value="F:phosphoribosylamine-glycine ligase activity"/>
    <property type="evidence" value="ECO:0007669"/>
    <property type="project" value="UniProtKB-UniRule"/>
</dbReference>
<sequence>MAATSNDRGGARALVVGSGGREHALAAALHASPSVGHVAFAGGPNAGMTRFCEAIDPAAVGTAEGFDLVVIGPEAPLADGLADRLRAAGRTVFGPGAAAARLEASKAFTKEICAEVGAPTAKAAICSSKAEALAALHRMGAPVVVKADGLAAGKGVVVAETMDAAERAVAECFEGAFGEAGSLVVLEERLEGPEVSLFVLSDGETVRPLASARDYKRAFDGNAGPNTGGMGAVSPAPGFRPDEEAAAMAQIVRPSLAALTRRGAPFVGVLYAGLMLTREGPKLIEYNVRFGDPECQVIFPRLTSDAYTLLHATAAGRLADAPLTMSAQTALGVVVAAAGYPGPVEKGEVIAGLDAVEAAGARVYHAGTRPDGARVLSNGGRVLTVVATGEDPATARDSVYAALTHLDWPGGRMRHDIGA</sequence>
<evidence type="ECO:0000256" key="5">
    <source>
        <dbReference type="ARBA" id="ARBA00022598"/>
    </source>
</evidence>
<dbReference type="InterPro" id="IPR020559">
    <property type="entry name" value="PRibGlycinamide_synth_CS"/>
</dbReference>
<evidence type="ECO:0000256" key="3">
    <source>
        <dbReference type="ARBA" id="ARBA00005174"/>
    </source>
</evidence>
<dbReference type="RefSeq" id="WP_198884503.1">
    <property type="nucleotide sequence ID" value="NZ_JAEKJA010000032.1"/>
</dbReference>
<dbReference type="GO" id="GO:0009113">
    <property type="term" value="P:purine nucleobase biosynthetic process"/>
    <property type="evidence" value="ECO:0007669"/>
    <property type="project" value="InterPro"/>
</dbReference>
<dbReference type="Pfam" id="PF02843">
    <property type="entry name" value="GARS_C"/>
    <property type="match status" value="1"/>
</dbReference>
<dbReference type="EMBL" id="JAEKJA010000032">
    <property type="protein sequence ID" value="MBJ3778597.1"/>
    <property type="molecule type" value="Genomic_DNA"/>
</dbReference>
<dbReference type="PANTHER" id="PTHR43472">
    <property type="entry name" value="PHOSPHORIBOSYLAMINE--GLYCINE LIGASE"/>
    <property type="match status" value="1"/>
</dbReference>
<reference evidence="15" key="1">
    <citation type="submission" date="2020-12" db="EMBL/GenBank/DDBJ databases">
        <title>Bacterial taxonomy.</title>
        <authorList>
            <person name="Pan X."/>
        </authorList>
    </citation>
    <scope>NUCLEOTIDE SEQUENCE</scope>
    <source>
        <strain evidence="15">B2012</strain>
    </source>
</reference>
<comment type="caution">
    <text evidence="15">The sequence shown here is derived from an EMBL/GenBank/DDBJ whole genome shotgun (WGS) entry which is preliminary data.</text>
</comment>
<dbReference type="Gene3D" id="3.30.1490.20">
    <property type="entry name" value="ATP-grasp fold, A domain"/>
    <property type="match status" value="1"/>
</dbReference>
<dbReference type="GO" id="GO:0006189">
    <property type="term" value="P:'de novo' IMP biosynthetic process"/>
    <property type="evidence" value="ECO:0007669"/>
    <property type="project" value="UniProtKB-UniRule"/>
</dbReference>
<name>A0A934IUX3_9HYPH</name>
<evidence type="ECO:0000256" key="4">
    <source>
        <dbReference type="ARBA" id="ARBA00013255"/>
    </source>
</evidence>
<keyword evidence="7 12" id="KW-0658">Purine biosynthesis</keyword>
<dbReference type="SUPFAM" id="SSF52440">
    <property type="entry name" value="PreATP-grasp domain"/>
    <property type="match status" value="1"/>
</dbReference>
<evidence type="ECO:0000256" key="10">
    <source>
        <dbReference type="ARBA" id="ARBA00042242"/>
    </source>
</evidence>
<evidence type="ECO:0000256" key="11">
    <source>
        <dbReference type="ARBA" id="ARBA00042864"/>
    </source>
</evidence>
<evidence type="ECO:0000256" key="13">
    <source>
        <dbReference type="PROSITE-ProRule" id="PRU00409"/>
    </source>
</evidence>
<dbReference type="AlphaFoldDB" id="A0A934IUX3"/>
<dbReference type="InterPro" id="IPR020560">
    <property type="entry name" value="PRibGlycinamide_synth_C-dom"/>
</dbReference>
<comment type="pathway">
    <text evidence="3 12">Purine metabolism; IMP biosynthesis via de novo pathway; N(1)-(5-phospho-D-ribosyl)glycinamide from 5-phospho-alpha-D-ribose 1-diphosphate: step 2/2.</text>
</comment>
<evidence type="ECO:0000256" key="12">
    <source>
        <dbReference type="HAMAP-Rule" id="MF_00138"/>
    </source>
</evidence>
<comment type="catalytic activity">
    <reaction evidence="12">
        <text>5-phospho-beta-D-ribosylamine + glycine + ATP = N(1)-(5-phospho-beta-D-ribosyl)glycinamide + ADP + phosphate + H(+)</text>
        <dbReference type="Rhea" id="RHEA:17453"/>
        <dbReference type="ChEBI" id="CHEBI:15378"/>
        <dbReference type="ChEBI" id="CHEBI:30616"/>
        <dbReference type="ChEBI" id="CHEBI:43474"/>
        <dbReference type="ChEBI" id="CHEBI:57305"/>
        <dbReference type="ChEBI" id="CHEBI:58681"/>
        <dbReference type="ChEBI" id="CHEBI:143788"/>
        <dbReference type="ChEBI" id="CHEBI:456216"/>
        <dbReference type="EC" id="6.3.4.13"/>
    </reaction>
</comment>
<comment type="cofactor">
    <cofactor evidence="1">
        <name>Mn(2+)</name>
        <dbReference type="ChEBI" id="CHEBI:29035"/>
    </cofactor>
</comment>
<dbReference type="Pfam" id="PF02844">
    <property type="entry name" value="GARS_N"/>
    <property type="match status" value="1"/>
</dbReference>
<dbReference type="SMART" id="SM01209">
    <property type="entry name" value="GARS_A"/>
    <property type="match status" value="1"/>
</dbReference>
<evidence type="ECO:0000313" key="15">
    <source>
        <dbReference type="EMBL" id="MBJ3778597.1"/>
    </source>
</evidence>
<comment type="similarity">
    <text evidence="9 12">Belongs to the GARS family.</text>
</comment>
<dbReference type="SMART" id="SM01210">
    <property type="entry name" value="GARS_C"/>
    <property type="match status" value="1"/>
</dbReference>
<dbReference type="InterPro" id="IPR000115">
    <property type="entry name" value="PRibGlycinamide_synth"/>
</dbReference>
<dbReference type="PANTHER" id="PTHR43472:SF1">
    <property type="entry name" value="PHOSPHORIBOSYLAMINE--GLYCINE LIGASE, CHLOROPLASTIC"/>
    <property type="match status" value="1"/>
</dbReference>
<proteinExistence type="inferred from homology"/>
<dbReference type="InterPro" id="IPR020562">
    <property type="entry name" value="PRibGlycinamide_synth_N"/>
</dbReference>
<dbReference type="InterPro" id="IPR037123">
    <property type="entry name" value="PRibGlycinamide_synth_C_sf"/>
</dbReference>
<keyword evidence="8 13" id="KW-0067">ATP-binding</keyword>
<dbReference type="Pfam" id="PF01071">
    <property type="entry name" value="GARS_A"/>
    <property type="match status" value="1"/>
</dbReference>
<dbReference type="InterPro" id="IPR016185">
    <property type="entry name" value="PreATP-grasp_dom_sf"/>
</dbReference>
<evidence type="ECO:0000259" key="14">
    <source>
        <dbReference type="PROSITE" id="PS50975"/>
    </source>
</evidence>
<evidence type="ECO:0000313" key="16">
    <source>
        <dbReference type="Proteomes" id="UP000609531"/>
    </source>
</evidence>